<evidence type="ECO:0000313" key="2">
    <source>
        <dbReference type="EMBL" id="GLB86093.1"/>
    </source>
</evidence>
<feature type="compositionally biased region" description="Basic and acidic residues" evidence="1">
    <location>
        <begin position="210"/>
        <end position="222"/>
    </location>
</feature>
<feature type="compositionally biased region" description="Gly residues" evidence="1">
    <location>
        <begin position="308"/>
        <end position="327"/>
    </location>
</feature>
<dbReference type="Proteomes" id="UP001165663">
    <property type="component" value="Unassembled WGS sequence"/>
</dbReference>
<accession>A0AA37Q259</accession>
<feature type="compositionally biased region" description="Low complexity" evidence="1">
    <location>
        <begin position="294"/>
        <end position="307"/>
    </location>
</feature>
<feature type="compositionally biased region" description="Gly residues" evidence="1">
    <location>
        <begin position="340"/>
        <end position="357"/>
    </location>
</feature>
<feature type="compositionally biased region" description="Low complexity" evidence="1">
    <location>
        <begin position="270"/>
        <end position="287"/>
    </location>
</feature>
<organism evidence="2 3">
    <name type="scientific">Mycobacterium kiyosense</name>
    <dbReference type="NCBI Taxonomy" id="2871094"/>
    <lineage>
        <taxon>Bacteria</taxon>
        <taxon>Bacillati</taxon>
        <taxon>Actinomycetota</taxon>
        <taxon>Actinomycetes</taxon>
        <taxon>Mycobacteriales</taxon>
        <taxon>Mycobacteriaceae</taxon>
        <taxon>Mycobacterium</taxon>
    </lineage>
</organism>
<reference evidence="2" key="1">
    <citation type="submission" date="2022-07" db="EMBL/GenBank/DDBJ databases">
        <title>Mycobacterium kiyosense sp. nov., scotochromogenic slow-glowing species isolated from respiratory specimens.</title>
        <authorList>
            <person name="Fukano H."/>
            <person name="Kazumi Y."/>
            <person name="Sakagami N."/>
            <person name="Ato M."/>
            <person name="Mitarai S."/>
            <person name="Hoshino Y."/>
        </authorList>
    </citation>
    <scope>NUCLEOTIDE SEQUENCE</scope>
    <source>
        <strain evidence="2">SRL2020-028</strain>
    </source>
</reference>
<comment type="caution">
    <text evidence="2">The sequence shown here is derived from an EMBL/GenBank/DDBJ whole genome shotgun (WGS) entry which is preliminary data.</text>
</comment>
<feature type="compositionally biased region" description="Gly residues" evidence="1">
    <location>
        <begin position="407"/>
        <end position="422"/>
    </location>
</feature>
<gene>
    <name evidence="2" type="ORF">SRL2020028_53490</name>
</gene>
<feature type="compositionally biased region" description="Low complexity" evidence="1">
    <location>
        <begin position="368"/>
        <end position="388"/>
    </location>
</feature>
<feature type="compositionally biased region" description="Low complexity" evidence="1">
    <location>
        <begin position="157"/>
        <end position="170"/>
    </location>
</feature>
<feature type="region of interest" description="Disordered" evidence="1">
    <location>
        <begin position="400"/>
        <end position="464"/>
    </location>
</feature>
<proteinExistence type="predicted"/>
<name>A0AA37Q259_9MYCO</name>
<feature type="region of interest" description="Disordered" evidence="1">
    <location>
        <begin position="157"/>
        <end position="388"/>
    </location>
</feature>
<feature type="compositionally biased region" description="Pro residues" evidence="1">
    <location>
        <begin position="430"/>
        <end position="439"/>
    </location>
</feature>
<dbReference type="AlphaFoldDB" id="A0AA37Q259"/>
<protein>
    <submittedName>
        <fullName evidence="2">Uncharacterized protein</fullName>
    </submittedName>
</protein>
<evidence type="ECO:0000313" key="3">
    <source>
        <dbReference type="Proteomes" id="UP001165663"/>
    </source>
</evidence>
<evidence type="ECO:0000256" key="1">
    <source>
        <dbReference type="SAM" id="MobiDB-lite"/>
    </source>
</evidence>
<dbReference type="EMBL" id="BRXE01000116">
    <property type="protein sequence ID" value="GLB86093.1"/>
    <property type="molecule type" value="Genomic_DNA"/>
</dbReference>
<sequence length="778" mass="78458">MLGNNWPENASIASLEATVDAYRAAHPVAVERVSVLESSRAAVAVSMVGEAFEAMHERMTKLVNDRQSIADGIAKFVQIGDRLIELCYETQKELAAECRKRVEQAREYSDAGLEPQACAELAEGVLMCKEIALSAAGFAGKLGDEMTAAMPVVTPASWGAPATPPGGASPKSDDPNIQATGFGSLKESGGQDVGHGQAGEKTDATPSENNSRDSSADTDKADNQQGAGQGKGAQHGAADSDKTDGTNSSDRANTGHGAASSGRQDPPAPHTSASPAAGISSLPSPASAGGGSALGSPGSSLGSMSSLGMGGMKPPGLEGAGAPGGLGAPRPPMLSPPTGAGAGSGGAGSGAGSGGGIPRIPPTPSVPVTPVSTAPPVSPTPSAAASTSAGAFSANPAAVQPISPAPSGGGATASPVGGGAGPVGVTPVGGAPPAPPPPAQIGAAPTASPGLSQGPLGPASSAAAAAGGVSGSAAGMGVAPATFTEDGPAKVNAHAQLAADTVKSLIPGIAGYPGLAVAAAVVKAPGGIPQVVIATNEGAGYLPEGCFLPPGVIHAFVDLDSLEFDLKWLGWADPARTLIDYVDTYRDRGEPMDLLGLACSVAVSNEVKSLFPQVIPKVAPAPGGKPLSRDGRNQHRLQVLARPFYDHLLRLPEDRKERAAQRATMAAMEQKVAAPLTAKGGPWYLLTELNTDLTDEQWSLFREDYEQRARIVGTMRPGFLADGRSEQLTARYREAYQQLRAMETLLGWQNTAEASVEDIIYAAHQTGIDINPLLRDQN</sequence>